<dbReference type="Gene3D" id="3.30.420.40">
    <property type="match status" value="2"/>
</dbReference>
<dbReference type="GO" id="GO:0140662">
    <property type="term" value="F:ATP-dependent protein folding chaperone"/>
    <property type="evidence" value="ECO:0007669"/>
    <property type="project" value="InterPro"/>
</dbReference>
<evidence type="ECO:0008006" key="6">
    <source>
        <dbReference type="Google" id="ProtNLM"/>
    </source>
</evidence>
<comment type="similarity">
    <text evidence="1">Belongs to the heat shock protein 70 family.</text>
</comment>
<sequence length="609" mass="68214">MSSKPGTQSRGNNRPVAVSDSRTDCKLFVCAIDFGTTYSGYASSTRHDVGDIFCPNWNSASTCTTLISHKAPTTVLLDAKKNFIAFGFDAETKFLEFAEEEEANNLYYFRRFKMILYDKLRDGKERLSTKTTVADIYGKELPAVDIFSHAIKYLKDHMINEHKNRGTTIVDSDINWVLTVPAIWDDPAKQFMRKAAEKAGIDSNRLVIALEPEAASIFCKELPVEKFEGGSDNINVFSPGQRYLVLDAGGGTIDMTVHEVKDGGKLHELSRASGGDWGGVLVDKNFKQMLIDIVGEEFMETFCHFNTADYIDLFRGFEMKKRQKLDEKSQTGKMNLAISATFLEKYGEQIGLNISQRTKETRYGKLLKWAGDKMRMDKVLFQSFFNPSCEEIVSHVKKVLSEQKVKGTKIILMVGGFSESVIVQDAVRKAFPECRVVVPHEAGLAVLKGAVLFGHDPSVVASRVAKFTYGIECSELFDPKKHDSKRKTKDKKDGKLRCNCIFSKHVQTGDILYLNEEQGKHSYYPIHADQKAISFPVYTSEAANPTYTDEPGCKLLGTLKMDISDITGGLEREFEAKLQFGGTEINVSARNVRTNKTARAEFNFLSDEP</sequence>
<dbReference type="AlphaFoldDB" id="A0A8W8KW22"/>
<dbReference type="OrthoDB" id="6103589at2759"/>
<dbReference type="PANTHER" id="PTHR14187:SF5">
    <property type="entry name" value="HEAT SHOCK 70 KDA PROTEIN 12A"/>
    <property type="match status" value="1"/>
</dbReference>
<evidence type="ECO:0000256" key="3">
    <source>
        <dbReference type="ARBA" id="ARBA00022840"/>
    </source>
</evidence>
<protein>
    <recommendedName>
        <fullName evidence="6">Heat shock 70 kDa protein 12A</fullName>
    </recommendedName>
</protein>
<evidence type="ECO:0000256" key="1">
    <source>
        <dbReference type="ARBA" id="ARBA00007381"/>
    </source>
</evidence>
<reference evidence="4" key="1">
    <citation type="submission" date="2022-08" db="UniProtKB">
        <authorList>
            <consortium name="EnsemblMetazoa"/>
        </authorList>
    </citation>
    <scope>IDENTIFICATION</scope>
    <source>
        <strain evidence="4">05x7-T-G4-1.051#20</strain>
    </source>
</reference>
<dbReference type="GO" id="GO:0005524">
    <property type="term" value="F:ATP binding"/>
    <property type="evidence" value="ECO:0007669"/>
    <property type="project" value="UniProtKB-KW"/>
</dbReference>
<dbReference type="Pfam" id="PF00012">
    <property type="entry name" value="HSP70"/>
    <property type="match status" value="1"/>
</dbReference>
<dbReference type="InterPro" id="IPR013126">
    <property type="entry name" value="Hsp_70_fam"/>
</dbReference>
<dbReference type="OMA" id="HMNTIRI"/>
<evidence type="ECO:0000256" key="2">
    <source>
        <dbReference type="ARBA" id="ARBA00022741"/>
    </source>
</evidence>
<dbReference type="SUPFAM" id="SSF53067">
    <property type="entry name" value="Actin-like ATPase domain"/>
    <property type="match status" value="2"/>
</dbReference>
<accession>A0A8W8KW22</accession>
<name>A0A8W8KW22_MAGGI</name>
<dbReference type="CDD" id="cd10229">
    <property type="entry name" value="ASKHA_NBD_HSP70_HSPA12"/>
    <property type="match status" value="1"/>
</dbReference>
<organism evidence="4 5">
    <name type="scientific">Magallana gigas</name>
    <name type="common">Pacific oyster</name>
    <name type="synonym">Crassostrea gigas</name>
    <dbReference type="NCBI Taxonomy" id="29159"/>
    <lineage>
        <taxon>Eukaryota</taxon>
        <taxon>Metazoa</taxon>
        <taxon>Spiralia</taxon>
        <taxon>Lophotrochozoa</taxon>
        <taxon>Mollusca</taxon>
        <taxon>Bivalvia</taxon>
        <taxon>Autobranchia</taxon>
        <taxon>Pteriomorphia</taxon>
        <taxon>Ostreida</taxon>
        <taxon>Ostreoidea</taxon>
        <taxon>Ostreidae</taxon>
        <taxon>Magallana</taxon>
    </lineage>
</organism>
<dbReference type="EnsemblMetazoa" id="G24843.1">
    <property type="protein sequence ID" value="G24843.1:cds"/>
    <property type="gene ID" value="G24843"/>
</dbReference>
<dbReference type="Proteomes" id="UP000005408">
    <property type="component" value="Unassembled WGS sequence"/>
</dbReference>
<keyword evidence="3" id="KW-0067">ATP-binding</keyword>
<dbReference type="PANTHER" id="PTHR14187">
    <property type="entry name" value="ALPHA KINASE/ELONGATION FACTOR 2 KINASE"/>
    <property type="match status" value="1"/>
</dbReference>
<proteinExistence type="inferred from homology"/>
<evidence type="ECO:0000313" key="5">
    <source>
        <dbReference type="Proteomes" id="UP000005408"/>
    </source>
</evidence>
<keyword evidence="5" id="KW-1185">Reference proteome</keyword>
<keyword evidence="2" id="KW-0547">Nucleotide-binding</keyword>
<dbReference type="InterPro" id="IPR043129">
    <property type="entry name" value="ATPase_NBD"/>
</dbReference>
<evidence type="ECO:0000313" key="4">
    <source>
        <dbReference type="EnsemblMetazoa" id="G24843.1:cds"/>
    </source>
</evidence>